<keyword evidence="14" id="KW-1185">Reference proteome</keyword>
<evidence type="ECO:0000313" key="14">
    <source>
        <dbReference type="Proteomes" id="UP001054945"/>
    </source>
</evidence>
<dbReference type="Proteomes" id="UP001054945">
    <property type="component" value="Unassembled WGS sequence"/>
</dbReference>
<evidence type="ECO:0000256" key="3">
    <source>
        <dbReference type="ARBA" id="ARBA00022483"/>
    </source>
</evidence>
<dbReference type="PRINTS" id="PR01415">
    <property type="entry name" value="ANKYRIN"/>
</dbReference>
<keyword evidence="8" id="KW-0677">Repeat</keyword>
<sequence>MESTFREFHSAIKENNEEKVEQFLEEGVISPDELNWNINGRPGILEATYHGYKNIVSILLNFQADTNAESTLGETALHNAFHPKTFSKEIVTLLLEHGADVNIREKLNGYTPMHLAAKLASSKFNKACHQDLVDVMKMMSEKADVTIRSYRKETPMHRLVIGNNDSSDALQILIDSHYELDAMNDRGETSLMCAIDKSHINMATMLINAGADVNKKDRHFQTALHHSVQKNHLSLTKLLLAHHCDINAKDLNGESALHIASSKGLTDMVRELISYPNIDINMQSIRGSTPLLNAVESGFTKVVELLLEVHTNADSEKGLLKALNKAEDSFVRRWHPEIFSLLQEALEQKRDLWDEGETSL</sequence>
<dbReference type="EMBL" id="BPLR01008887">
    <property type="protein sequence ID" value="GIY27981.1"/>
    <property type="molecule type" value="Genomic_DNA"/>
</dbReference>
<evidence type="ECO:0000256" key="6">
    <source>
        <dbReference type="ARBA" id="ARBA00022656"/>
    </source>
</evidence>
<dbReference type="PANTHER" id="PTHR24141">
    <property type="entry name" value="2-5A-DEPENDENT RIBONUCLEASE"/>
    <property type="match status" value="1"/>
</dbReference>
<proteinExistence type="predicted"/>
<feature type="repeat" description="ANK" evidence="12">
    <location>
        <begin position="72"/>
        <end position="106"/>
    </location>
</feature>
<dbReference type="Gene3D" id="1.25.40.20">
    <property type="entry name" value="Ankyrin repeat-containing domain"/>
    <property type="match status" value="3"/>
</dbReference>
<feature type="repeat" description="ANK" evidence="12">
    <location>
        <begin position="186"/>
        <end position="218"/>
    </location>
</feature>
<evidence type="ECO:0000256" key="9">
    <source>
        <dbReference type="ARBA" id="ARBA00023028"/>
    </source>
</evidence>
<dbReference type="InterPro" id="IPR002110">
    <property type="entry name" value="Ankyrin_rpt"/>
</dbReference>
<evidence type="ECO:0000256" key="7">
    <source>
        <dbReference type="ARBA" id="ARBA00022699"/>
    </source>
</evidence>
<keyword evidence="6" id="KW-0800">Toxin</keyword>
<keyword evidence="4" id="KW-0964">Secreted</keyword>
<dbReference type="GO" id="GO:0004540">
    <property type="term" value="F:RNA nuclease activity"/>
    <property type="evidence" value="ECO:0007669"/>
    <property type="project" value="TreeGrafter"/>
</dbReference>
<evidence type="ECO:0000256" key="8">
    <source>
        <dbReference type="ARBA" id="ARBA00022737"/>
    </source>
</evidence>
<protein>
    <submittedName>
        <fullName evidence="13">Ankyrin repeat protein MM_0045</fullName>
    </submittedName>
</protein>
<feature type="repeat" description="ANK" evidence="12">
    <location>
        <begin position="286"/>
        <end position="318"/>
    </location>
</feature>
<keyword evidence="5" id="KW-1052">Target cell membrane</keyword>
<dbReference type="GO" id="GO:0044218">
    <property type="term" value="C:other organism cell membrane"/>
    <property type="evidence" value="ECO:0007669"/>
    <property type="project" value="UniProtKB-KW"/>
</dbReference>
<accession>A0AAV4S4J4</accession>
<reference evidence="13 14" key="1">
    <citation type="submission" date="2021-06" db="EMBL/GenBank/DDBJ databases">
        <title>Caerostris extrusa draft genome.</title>
        <authorList>
            <person name="Kono N."/>
            <person name="Arakawa K."/>
        </authorList>
    </citation>
    <scope>NUCLEOTIDE SEQUENCE [LARGE SCALE GENOMIC DNA]</scope>
</reference>
<evidence type="ECO:0000313" key="13">
    <source>
        <dbReference type="EMBL" id="GIY27981.1"/>
    </source>
</evidence>
<dbReference type="PROSITE" id="PS50297">
    <property type="entry name" value="ANK_REP_REGION"/>
    <property type="match status" value="5"/>
</dbReference>
<evidence type="ECO:0000256" key="5">
    <source>
        <dbReference type="ARBA" id="ARBA00022537"/>
    </source>
</evidence>
<evidence type="ECO:0000256" key="10">
    <source>
        <dbReference type="ARBA" id="ARBA00023043"/>
    </source>
</evidence>
<gene>
    <name evidence="13" type="primary">MM_0045_1</name>
    <name evidence="13" type="ORF">CEXT_50351</name>
</gene>
<dbReference type="SUPFAM" id="SSF48403">
    <property type="entry name" value="Ankyrin repeat"/>
    <property type="match status" value="1"/>
</dbReference>
<name>A0AAV4S4J4_CAEEX</name>
<evidence type="ECO:0000256" key="4">
    <source>
        <dbReference type="ARBA" id="ARBA00022525"/>
    </source>
</evidence>
<keyword evidence="11" id="KW-0472">Membrane</keyword>
<feature type="repeat" description="ANK" evidence="12">
    <location>
        <begin position="252"/>
        <end position="274"/>
    </location>
</feature>
<dbReference type="SMART" id="SM00248">
    <property type="entry name" value="ANK"/>
    <property type="match status" value="9"/>
</dbReference>
<dbReference type="AlphaFoldDB" id="A0AAV4S4J4"/>
<evidence type="ECO:0000256" key="1">
    <source>
        <dbReference type="ARBA" id="ARBA00004175"/>
    </source>
</evidence>
<dbReference type="GO" id="GO:0005576">
    <property type="term" value="C:extracellular region"/>
    <property type="evidence" value="ECO:0007669"/>
    <property type="project" value="UniProtKB-SubCell"/>
</dbReference>
<keyword evidence="3" id="KW-0268">Exocytosis</keyword>
<dbReference type="GO" id="GO:0090729">
    <property type="term" value="F:toxin activity"/>
    <property type="evidence" value="ECO:0007669"/>
    <property type="project" value="UniProtKB-KW"/>
</dbReference>
<dbReference type="GO" id="GO:0006887">
    <property type="term" value="P:exocytosis"/>
    <property type="evidence" value="ECO:0007669"/>
    <property type="project" value="UniProtKB-KW"/>
</dbReference>
<dbReference type="PANTHER" id="PTHR24141:SF1">
    <property type="entry name" value="2-5A-DEPENDENT RIBONUCLEASE"/>
    <property type="match status" value="1"/>
</dbReference>
<organism evidence="13 14">
    <name type="scientific">Caerostris extrusa</name>
    <name type="common">Bark spider</name>
    <name type="synonym">Caerostris bankana</name>
    <dbReference type="NCBI Taxonomy" id="172846"/>
    <lineage>
        <taxon>Eukaryota</taxon>
        <taxon>Metazoa</taxon>
        <taxon>Ecdysozoa</taxon>
        <taxon>Arthropoda</taxon>
        <taxon>Chelicerata</taxon>
        <taxon>Arachnida</taxon>
        <taxon>Araneae</taxon>
        <taxon>Araneomorphae</taxon>
        <taxon>Entelegynae</taxon>
        <taxon>Araneoidea</taxon>
        <taxon>Araneidae</taxon>
        <taxon>Caerostris</taxon>
    </lineage>
</organism>
<keyword evidence="9" id="KW-0638">Presynaptic neurotoxin</keyword>
<evidence type="ECO:0000256" key="11">
    <source>
        <dbReference type="ARBA" id="ARBA00023298"/>
    </source>
</evidence>
<keyword evidence="10 12" id="KW-0040">ANK repeat</keyword>
<evidence type="ECO:0000256" key="2">
    <source>
        <dbReference type="ARBA" id="ARBA00004613"/>
    </source>
</evidence>
<comment type="subcellular location">
    <subcellularLocation>
        <location evidence="2">Secreted</location>
    </subcellularLocation>
    <subcellularLocation>
        <location evidence="1">Target cell membrane</location>
    </subcellularLocation>
</comment>
<dbReference type="GO" id="GO:0006396">
    <property type="term" value="P:RNA processing"/>
    <property type="evidence" value="ECO:0007669"/>
    <property type="project" value="TreeGrafter"/>
</dbReference>
<comment type="caution">
    <text evidence="13">The sequence shown here is derived from an EMBL/GenBank/DDBJ whole genome shotgun (WGS) entry which is preliminary data.</text>
</comment>
<dbReference type="InterPro" id="IPR036770">
    <property type="entry name" value="Ankyrin_rpt-contain_sf"/>
</dbReference>
<dbReference type="GO" id="GO:0003723">
    <property type="term" value="F:RNA binding"/>
    <property type="evidence" value="ECO:0007669"/>
    <property type="project" value="TreeGrafter"/>
</dbReference>
<keyword evidence="7" id="KW-0528">Neurotoxin</keyword>
<dbReference type="PROSITE" id="PS50088">
    <property type="entry name" value="ANK_REPEAT"/>
    <property type="match status" value="5"/>
</dbReference>
<keyword evidence="11" id="KW-1053">Target membrane</keyword>
<feature type="repeat" description="ANK" evidence="12">
    <location>
        <begin position="219"/>
        <end position="251"/>
    </location>
</feature>
<dbReference type="Pfam" id="PF12796">
    <property type="entry name" value="Ank_2"/>
    <property type="match status" value="3"/>
</dbReference>
<dbReference type="GO" id="GO:0044231">
    <property type="term" value="C:host cell presynaptic membrane"/>
    <property type="evidence" value="ECO:0007669"/>
    <property type="project" value="UniProtKB-KW"/>
</dbReference>
<evidence type="ECO:0000256" key="12">
    <source>
        <dbReference type="PROSITE-ProRule" id="PRU00023"/>
    </source>
</evidence>